<feature type="domain" description="Helix-hairpin-helix DNA-binding motif class 1" evidence="7">
    <location>
        <begin position="107"/>
        <end position="126"/>
    </location>
</feature>
<keyword evidence="5 6" id="KW-0234">DNA repair</keyword>
<keyword evidence="4 6" id="KW-0233">DNA recombination</keyword>
<dbReference type="HAMAP" id="MF_00031">
    <property type="entry name" value="DNA_HJ_migration_RuvA"/>
    <property type="match status" value="1"/>
</dbReference>
<comment type="similarity">
    <text evidence="6">Belongs to the RuvA family.</text>
</comment>
<dbReference type="SUPFAM" id="SSF46929">
    <property type="entry name" value="DNA helicase RuvA subunit, C-terminal domain"/>
    <property type="match status" value="1"/>
</dbReference>
<comment type="domain">
    <text evidence="6">Has three domains with a flexible linker between the domains II and III and assumes an 'L' shape. Domain III is highly mobile and contacts RuvB.</text>
</comment>
<keyword evidence="3 6" id="KW-0238">DNA-binding</keyword>
<evidence type="ECO:0000256" key="2">
    <source>
        <dbReference type="ARBA" id="ARBA00022763"/>
    </source>
</evidence>
<dbReference type="Proteomes" id="UP000757103">
    <property type="component" value="Unassembled WGS sequence"/>
</dbReference>
<dbReference type="SUPFAM" id="SSF50249">
    <property type="entry name" value="Nucleic acid-binding proteins"/>
    <property type="match status" value="1"/>
</dbReference>
<comment type="function">
    <text evidence="6">The RuvA-RuvB-RuvC complex processes Holliday junction (HJ) DNA during genetic recombination and DNA repair, while the RuvA-RuvB complex plays an important role in the rescue of blocked DNA replication forks via replication fork reversal (RFR). RuvA specifically binds to HJ cruciform DNA, conferring on it an open structure. The RuvB hexamer acts as an ATP-dependent pump, pulling dsDNA into and through the RuvAB complex. HJ branch migration allows RuvC to scan DNA until it finds its consensus sequence, where it cleaves and resolves the cruciform DNA.</text>
</comment>
<evidence type="ECO:0000256" key="5">
    <source>
        <dbReference type="ARBA" id="ARBA00023204"/>
    </source>
</evidence>
<evidence type="ECO:0000256" key="4">
    <source>
        <dbReference type="ARBA" id="ARBA00023172"/>
    </source>
</evidence>
<feature type="domain" description="Helix-hairpin-helix DNA-binding motif class 1" evidence="7">
    <location>
        <begin position="72"/>
        <end position="91"/>
    </location>
</feature>
<comment type="caution">
    <text evidence="8">The sequence shown here is derived from an EMBL/GenBank/DDBJ whole genome shotgun (WGS) entry which is preliminary data.</text>
</comment>
<name>A0A921MTK8_9BACT</name>
<dbReference type="SMART" id="SM00278">
    <property type="entry name" value="HhH1"/>
    <property type="match status" value="2"/>
</dbReference>
<dbReference type="InterPro" id="IPR013849">
    <property type="entry name" value="DNA_helicase_Holl-junc_RuvA_I"/>
</dbReference>
<dbReference type="GO" id="GO:0006281">
    <property type="term" value="P:DNA repair"/>
    <property type="evidence" value="ECO:0007669"/>
    <property type="project" value="UniProtKB-UniRule"/>
</dbReference>
<dbReference type="GO" id="GO:0009379">
    <property type="term" value="C:Holliday junction helicase complex"/>
    <property type="evidence" value="ECO:0007669"/>
    <property type="project" value="InterPro"/>
</dbReference>
<dbReference type="InterPro" id="IPR012340">
    <property type="entry name" value="NA-bd_OB-fold"/>
</dbReference>
<dbReference type="NCBIfam" id="TIGR00084">
    <property type="entry name" value="ruvA"/>
    <property type="match status" value="1"/>
</dbReference>
<dbReference type="Pfam" id="PF14520">
    <property type="entry name" value="HHH_5"/>
    <property type="match status" value="1"/>
</dbReference>
<dbReference type="AlphaFoldDB" id="A0A921MTK8"/>
<comment type="subcellular location">
    <subcellularLocation>
        <location evidence="6">Cytoplasm</location>
    </subcellularLocation>
</comment>
<keyword evidence="2 6" id="KW-0227">DNA damage</keyword>
<feature type="region of interest" description="Domain III" evidence="6">
    <location>
        <begin position="146"/>
        <end position="193"/>
    </location>
</feature>
<keyword evidence="1 6" id="KW-0963">Cytoplasm</keyword>
<proteinExistence type="inferred from homology"/>
<dbReference type="InterPro" id="IPR010994">
    <property type="entry name" value="RuvA_2-like"/>
</dbReference>
<dbReference type="GO" id="GO:0006310">
    <property type="term" value="P:DNA recombination"/>
    <property type="evidence" value="ECO:0007669"/>
    <property type="project" value="UniProtKB-UniRule"/>
</dbReference>
<organism evidence="8 9">
    <name type="scientific">Barnesiella viscericola</name>
    <dbReference type="NCBI Taxonomy" id="397865"/>
    <lineage>
        <taxon>Bacteria</taxon>
        <taxon>Pseudomonadati</taxon>
        <taxon>Bacteroidota</taxon>
        <taxon>Bacteroidia</taxon>
        <taxon>Bacteroidales</taxon>
        <taxon>Barnesiellaceae</taxon>
        <taxon>Barnesiella</taxon>
    </lineage>
</organism>
<dbReference type="Gene3D" id="1.10.8.10">
    <property type="entry name" value="DNA helicase RuvA subunit, C-terminal domain"/>
    <property type="match status" value="1"/>
</dbReference>
<sequence length="193" mass="21106">MIEYITGEVTELTPATAVVECMGIGYLLNISLNTYSSLAKGKSTRLYVYEAIREDAYQLYGFGDRHERELFVALISVSGVGPNTARMILSSLNPAELEQAIASENLNLLKSVKGIGAKTAQRVIVDLKDKIKPTDNPLVISTPAASEVYEEAVAALVMLGFSQPQSQKAVQKLLRETPSMRVEEVIKQALKML</sequence>
<reference evidence="8" key="1">
    <citation type="journal article" date="2021" name="PeerJ">
        <title>Extensive microbial diversity within the chicken gut microbiome revealed by metagenomics and culture.</title>
        <authorList>
            <person name="Gilroy R."/>
            <person name="Ravi A."/>
            <person name="Getino M."/>
            <person name="Pursley I."/>
            <person name="Horton D.L."/>
            <person name="Alikhan N.F."/>
            <person name="Baker D."/>
            <person name="Gharbi K."/>
            <person name="Hall N."/>
            <person name="Watson M."/>
            <person name="Adriaenssens E.M."/>
            <person name="Foster-Nyarko E."/>
            <person name="Jarju S."/>
            <person name="Secka A."/>
            <person name="Antonio M."/>
            <person name="Oren A."/>
            <person name="Chaudhuri R.R."/>
            <person name="La Ragione R."/>
            <person name="Hildebrand F."/>
            <person name="Pallen M.J."/>
        </authorList>
    </citation>
    <scope>NUCLEOTIDE SEQUENCE</scope>
    <source>
        <strain evidence="8">CHK121-7720</strain>
    </source>
</reference>
<dbReference type="GO" id="GO:0048476">
    <property type="term" value="C:Holliday junction resolvase complex"/>
    <property type="evidence" value="ECO:0007669"/>
    <property type="project" value="UniProtKB-UniRule"/>
</dbReference>
<dbReference type="CDD" id="cd14332">
    <property type="entry name" value="UBA_RuvA_C"/>
    <property type="match status" value="1"/>
</dbReference>
<evidence type="ECO:0000259" key="7">
    <source>
        <dbReference type="SMART" id="SM00278"/>
    </source>
</evidence>
<dbReference type="SUPFAM" id="SSF47781">
    <property type="entry name" value="RuvA domain 2-like"/>
    <property type="match status" value="1"/>
</dbReference>
<evidence type="ECO:0000313" key="8">
    <source>
        <dbReference type="EMBL" id="HJG89957.1"/>
    </source>
</evidence>
<dbReference type="Pfam" id="PF01330">
    <property type="entry name" value="RuvA_N"/>
    <property type="match status" value="1"/>
</dbReference>
<dbReference type="GO" id="GO:0009378">
    <property type="term" value="F:four-way junction helicase activity"/>
    <property type="evidence" value="ECO:0007669"/>
    <property type="project" value="InterPro"/>
</dbReference>
<dbReference type="InterPro" id="IPR036267">
    <property type="entry name" value="RuvA_C_sf"/>
</dbReference>
<protein>
    <recommendedName>
        <fullName evidence="6">Holliday junction branch migration complex subunit RuvA</fullName>
    </recommendedName>
</protein>
<dbReference type="InterPro" id="IPR003583">
    <property type="entry name" value="Hlx-hairpin-Hlx_DNA-bd_motif"/>
</dbReference>
<comment type="subunit">
    <text evidence="6">Homotetramer. Forms an RuvA(8)-RuvB(12)-Holliday junction (HJ) complex. HJ DNA is sandwiched between 2 RuvA tetramers; dsDNA enters through RuvA and exits via RuvB. An RuvB hexamer assembles on each DNA strand where it exits the tetramer. Each RuvB hexamer is contacted by two RuvA subunits (via domain III) on 2 adjacent RuvB subunits; this complex drives branch migration. In the full resolvosome a probable DNA-RuvA(4)-RuvB(12)-RuvC(2) complex forms which resolves the HJ.</text>
</comment>
<evidence type="ECO:0000313" key="9">
    <source>
        <dbReference type="Proteomes" id="UP000757103"/>
    </source>
</evidence>
<dbReference type="EMBL" id="DYUD01000029">
    <property type="protein sequence ID" value="HJG89957.1"/>
    <property type="molecule type" value="Genomic_DNA"/>
</dbReference>
<dbReference type="InterPro" id="IPR011114">
    <property type="entry name" value="RuvA_C"/>
</dbReference>
<evidence type="ECO:0000256" key="6">
    <source>
        <dbReference type="HAMAP-Rule" id="MF_00031"/>
    </source>
</evidence>
<comment type="caution">
    <text evidence="6">Lacks conserved residue(s) required for the propagation of feature annotation.</text>
</comment>
<accession>A0A921MTK8</accession>
<dbReference type="Pfam" id="PF07499">
    <property type="entry name" value="RuvA_C"/>
    <property type="match status" value="1"/>
</dbReference>
<dbReference type="InterPro" id="IPR000085">
    <property type="entry name" value="RuvA"/>
</dbReference>
<dbReference type="Gene3D" id="1.10.150.20">
    <property type="entry name" value="5' to 3' exonuclease, C-terminal subdomain"/>
    <property type="match status" value="1"/>
</dbReference>
<evidence type="ECO:0000256" key="3">
    <source>
        <dbReference type="ARBA" id="ARBA00023125"/>
    </source>
</evidence>
<dbReference type="Gene3D" id="2.40.50.140">
    <property type="entry name" value="Nucleic acid-binding proteins"/>
    <property type="match status" value="1"/>
</dbReference>
<gene>
    <name evidence="6 8" type="primary">ruvA</name>
    <name evidence="8" type="ORF">K8U91_10875</name>
</gene>
<dbReference type="GO" id="GO:0005737">
    <property type="term" value="C:cytoplasm"/>
    <property type="evidence" value="ECO:0007669"/>
    <property type="project" value="UniProtKB-SubCell"/>
</dbReference>
<dbReference type="RefSeq" id="WP_025278082.1">
    <property type="nucleotide sequence ID" value="NZ_CAKMIC010000004.1"/>
</dbReference>
<evidence type="ECO:0000256" key="1">
    <source>
        <dbReference type="ARBA" id="ARBA00022490"/>
    </source>
</evidence>
<dbReference type="GO" id="GO:0005524">
    <property type="term" value="F:ATP binding"/>
    <property type="evidence" value="ECO:0007669"/>
    <property type="project" value="InterPro"/>
</dbReference>
<dbReference type="GeneID" id="90528725"/>
<reference evidence="8" key="2">
    <citation type="submission" date="2021-09" db="EMBL/GenBank/DDBJ databases">
        <authorList>
            <person name="Gilroy R."/>
        </authorList>
    </citation>
    <scope>NUCLEOTIDE SEQUENCE</scope>
    <source>
        <strain evidence="8">CHK121-7720</strain>
    </source>
</reference>
<dbReference type="GO" id="GO:0000400">
    <property type="term" value="F:four-way junction DNA binding"/>
    <property type="evidence" value="ECO:0007669"/>
    <property type="project" value="UniProtKB-UniRule"/>
</dbReference>